<name>I4C5B1_DESTA</name>
<dbReference type="Gene3D" id="1.10.10.60">
    <property type="entry name" value="Homeodomain-like"/>
    <property type="match status" value="1"/>
</dbReference>
<dbReference type="SMART" id="SM00382">
    <property type="entry name" value="AAA"/>
    <property type="match status" value="1"/>
</dbReference>
<gene>
    <name evidence="9" type="ordered locus">Desti_2049</name>
</gene>
<dbReference type="PRINTS" id="PR01590">
    <property type="entry name" value="HTHFIS"/>
</dbReference>
<dbReference type="Proteomes" id="UP000006055">
    <property type="component" value="Chromosome"/>
</dbReference>
<dbReference type="InterPro" id="IPR002197">
    <property type="entry name" value="HTH_Fis"/>
</dbReference>
<dbReference type="CDD" id="cd00130">
    <property type="entry name" value="PAS"/>
    <property type="match status" value="2"/>
</dbReference>
<dbReference type="Pfam" id="PF00158">
    <property type="entry name" value="Sigma54_activat"/>
    <property type="match status" value="1"/>
</dbReference>
<dbReference type="SUPFAM" id="SSF46689">
    <property type="entry name" value="Homeodomain-like"/>
    <property type="match status" value="1"/>
</dbReference>
<keyword evidence="5" id="KW-0175">Coiled coil</keyword>
<feature type="domain" description="Sigma-54 factor interaction" evidence="6">
    <location>
        <begin position="302"/>
        <end position="528"/>
    </location>
</feature>
<dbReference type="GO" id="GO:0005524">
    <property type="term" value="F:ATP binding"/>
    <property type="evidence" value="ECO:0007669"/>
    <property type="project" value="UniProtKB-KW"/>
</dbReference>
<reference evidence="10" key="1">
    <citation type="submission" date="2012-06" db="EMBL/GenBank/DDBJ databases">
        <title>Complete sequence of chromosome of Desulfomonile tiedjei DSM 6799.</title>
        <authorList>
            <person name="Lucas S."/>
            <person name="Copeland A."/>
            <person name="Lapidus A."/>
            <person name="Glavina del Rio T."/>
            <person name="Dalin E."/>
            <person name="Tice H."/>
            <person name="Bruce D."/>
            <person name="Goodwin L."/>
            <person name="Pitluck S."/>
            <person name="Peters L."/>
            <person name="Ovchinnikova G."/>
            <person name="Zeytun A."/>
            <person name="Lu M."/>
            <person name="Kyrpides N."/>
            <person name="Mavromatis K."/>
            <person name="Ivanova N."/>
            <person name="Brettin T."/>
            <person name="Detter J.C."/>
            <person name="Han C."/>
            <person name="Larimer F."/>
            <person name="Land M."/>
            <person name="Hauser L."/>
            <person name="Markowitz V."/>
            <person name="Cheng J.-F."/>
            <person name="Hugenholtz P."/>
            <person name="Woyke T."/>
            <person name="Wu D."/>
            <person name="Spring S."/>
            <person name="Schroeder M."/>
            <person name="Brambilla E."/>
            <person name="Klenk H.-P."/>
            <person name="Eisen J.A."/>
        </authorList>
    </citation>
    <scope>NUCLEOTIDE SEQUENCE [LARGE SCALE GENOMIC DNA]</scope>
    <source>
        <strain evidence="10">ATCC 49306 / DSM 6799 / DCB-1</strain>
    </source>
</reference>
<dbReference type="Pfam" id="PF08448">
    <property type="entry name" value="PAS_4"/>
    <property type="match status" value="2"/>
</dbReference>
<dbReference type="InterPro" id="IPR002078">
    <property type="entry name" value="Sigma_54_int"/>
</dbReference>
<dbReference type="InterPro" id="IPR027417">
    <property type="entry name" value="P-loop_NTPase"/>
</dbReference>
<dbReference type="Gene3D" id="1.10.8.60">
    <property type="match status" value="1"/>
</dbReference>
<dbReference type="InterPro" id="IPR035965">
    <property type="entry name" value="PAS-like_dom_sf"/>
</dbReference>
<dbReference type="InterPro" id="IPR003593">
    <property type="entry name" value="AAA+_ATPase"/>
</dbReference>
<dbReference type="GO" id="GO:0006355">
    <property type="term" value="P:regulation of DNA-templated transcription"/>
    <property type="evidence" value="ECO:0007669"/>
    <property type="project" value="InterPro"/>
</dbReference>
<evidence type="ECO:0000313" key="9">
    <source>
        <dbReference type="EMBL" id="AFM24752.1"/>
    </source>
</evidence>
<dbReference type="STRING" id="706587.Desti_2049"/>
<dbReference type="Gene3D" id="3.40.50.300">
    <property type="entry name" value="P-loop containing nucleotide triphosphate hydrolases"/>
    <property type="match status" value="1"/>
</dbReference>
<feature type="domain" description="PAC" evidence="8">
    <location>
        <begin position="81"/>
        <end position="132"/>
    </location>
</feature>
<dbReference type="InterPro" id="IPR000014">
    <property type="entry name" value="PAS"/>
</dbReference>
<evidence type="ECO:0000256" key="5">
    <source>
        <dbReference type="SAM" id="Coils"/>
    </source>
</evidence>
<dbReference type="InterPro" id="IPR000700">
    <property type="entry name" value="PAS-assoc_C"/>
</dbReference>
<dbReference type="SMART" id="SM00091">
    <property type="entry name" value="PAS"/>
    <property type="match status" value="2"/>
</dbReference>
<dbReference type="PROSITE" id="PS50045">
    <property type="entry name" value="SIGMA54_INTERACT_4"/>
    <property type="match status" value="1"/>
</dbReference>
<dbReference type="GO" id="GO:0043565">
    <property type="term" value="F:sequence-specific DNA binding"/>
    <property type="evidence" value="ECO:0007669"/>
    <property type="project" value="InterPro"/>
</dbReference>
<dbReference type="SUPFAM" id="SSF55785">
    <property type="entry name" value="PYP-like sensor domain (PAS domain)"/>
    <property type="match status" value="2"/>
</dbReference>
<dbReference type="NCBIfam" id="TIGR00229">
    <property type="entry name" value="sensory_box"/>
    <property type="match status" value="2"/>
</dbReference>
<organism evidence="9 10">
    <name type="scientific">Desulfomonile tiedjei (strain ATCC 49306 / DSM 6799 / DCB-1)</name>
    <dbReference type="NCBI Taxonomy" id="706587"/>
    <lineage>
        <taxon>Bacteria</taxon>
        <taxon>Pseudomonadati</taxon>
        <taxon>Thermodesulfobacteriota</taxon>
        <taxon>Desulfomonilia</taxon>
        <taxon>Desulfomonilales</taxon>
        <taxon>Desulfomonilaceae</taxon>
        <taxon>Desulfomonile</taxon>
    </lineage>
</organism>
<dbReference type="FunFam" id="3.40.50.300:FF:000006">
    <property type="entry name" value="DNA-binding transcriptional regulator NtrC"/>
    <property type="match status" value="1"/>
</dbReference>
<dbReference type="PROSITE" id="PS00675">
    <property type="entry name" value="SIGMA54_INTERACT_1"/>
    <property type="match status" value="1"/>
</dbReference>
<feature type="domain" description="PAS" evidence="7">
    <location>
        <begin position="10"/>
        <end position="62"/>
    </location>
</feature>
<dbReference type="InterPro" id="IPR009057">
    <property type="entry name" value="Homeodomain-like_sf"/>
</dbReference>
<dbReference type="PROSITE" id="PS00688">
    <property type="entry name" value="SIGMA54_INTERACT_3"/>
    <property type="match status" value="1"/>
</dbReference>
<keyword evidence="10" id="KW-1185">Reference proteome</keyword>
<dbReference type="PROSITE" id="PS50113">
    <property type="entry name" value="PAC"/>
    <property type="match status" value="2"/>
</dbReference>
<dbReference type="CDD" id="cd00009">
    <property type="entry name" value="AAA"/>
    <property type="match status" value="1"/>
</dbReference>
<dbReference type="InterPro" id="IPR025662">
    <property type="entry name" value="Sigma_54_int_dom_ATP-bd_1"/>
</dbReference>
<protein>
    <submittedName>
        <fullName evidence="9">PAS domain S-box</fullName>
    </submittedName>
</protein>
<feature type="coiled-coil region" evidence="5">
    <location>
        <begin position="116"/>
        <end position="154"/>
    </location>
</feature>
<dbReference type="InterPro" id="IPR025944">
    <property type="entry name" value="Sigma_54_int_dom_CS"/>
</dbReference>
<dbReference type="Pfam" id="PF02954">
    <property type="entry name" value="HTH_8"/>
    <property type="match status" value="1"/>
</dbReference>
<proteinExistence type="predicted"/>
<dbReference type="AlphaFoldDB" id="I4C5B1"/>
<evidence type="ECO:0000256" key="3">
    <source>
        <dbReference type="ARBA" id="ARBA00023015"/>
    </source>
</evidence>
<dbReference type="PANTHER" id="PTHR32071">
    <property type="entry name" value="TRANSCRIPTIONAL REGULATORY PROTEIN"/>
    <property type="match status" value="1"/>
</dbReference>
<dbReference type="SUPFAM" id="SSF52540">
    <property type="entry name" value="P-loop containing nucleoside triphosphate hydrolases"/>
    <property type="match status" value="1"/>
</dbReference>
<dbReference type="EMBL" id="CP003360">
    <property type="protein sequence ID" value="AFM24752.1"/>
    <property type="molecule type" value="Genomic_DNA"/>
</dbReference>
<dbReference type="PANTHER" id="PTHR32071:SF119">
    <property type="entry name" value="SIGMA L-DEPENDENT TRANSCRIPTIONAL REGULATOR YPLP-RELATED"/>
    <property type="match status" value="1"/>
</dbReference>
<dbReference type="Pfam" id="PF25601">
    <property type="entry name" value="AAA_lid_14"/>
    <property type="match status" value="1"/>
</dbReference>
<dbReference type="OrthoDB" id="9814761at2"/>
<dbReference type="Gene3D" id="3.30.450.20">
    <property type="entry name" value="PAS domain"/>
    <property type="match status" value="2"/>
</dbReference>
<feature type="domain" description="PAC" evidence="8">
    <location>
        <begin position="232"/>
        <end position="295"/>
    </location>
</feature>
<evidence type="ECO:0000313" key="10">
    <source>
        <dbReference type="Proteomes" id="UP000006055"/>
    </source>
</evidence>
<keyword evidence="3" id="KW-0805">Transcription regulation</keyword>
<accession>I4C5B1</accession>
<evidence type="ECO:0000259" key="8">
    <source>
        <dbReference type="PROSITE" id="PS50113"/>
    </source>
</evidence>
<keyword evidence="2" id="KW-0067">ATP-binding</keyword>
<dbReference type="InterPro" id="IPR013656">
    <property type="entry name" value="PAS_4"/>
</dbReference>
<dbReference type="KEGG" id="dti:Desti_2049"/>
<evidence type="ECO:0000259" key="6">
    <source>
        <dbReference type="PROSITE" id="PS50045"/>
    </source>
</evidence>
<evidence type="ECO:0000256" key="2">
    <source>
        <dbReference type="ARBA" id="ARBA00022840"/>
    </source>
</evidence>
<dbReference type="PROSITE" id="PS50112">
    <property type="entry name" value="PAS"/>
    <property type="match status" value="2"/>
</dbReference>
<dbReference type="InterPro" id="IPR058031">
    <property type="entry name" value="AAA_lid_NorR"/>
</dbReference>
<dbReference type="HOGENOM" id="CLU_000445_8_1_7"/>
<evidence type="ECO:0000256" key="1">
    <source>
        <dbReference type="ARBA" id="ARBA00022741"/>
    </source>
</evidence>
<dbReference type="eggNOG" id="COG3829">
    <property type="taxonomic scope" value="Bacteria"/>
</dbReference>
<feature type="domain" description="PAS" evidence="7">
    <location>
        <begin position="172"/>
        <end position="242"/>
    </location>
</feature>
<keyword evidence="1" id="KW-0547">Nucleotide-binding</keyword>
<keyword evidence="4" id="KW-0804">Transcription</keyword>
<evidence type="ECO:0000259" key="7">
    <source>
        <dbReference type="PROSITE" id="PS50112"/>
    </source>
</evidence>
<sequence length="612" mass="68853">MTMIKEFDQIQREWEHTFDAIPDAIMILDNHHRIVRMNRAMAEALGTSPQHPVGKNCYEVLHCTDAPIACCPHSQLLNDGREHFAEICDERLGGTFRVSVSPIYGTNGQIIGSVHVARDISALKQAEDELRNASRELEKRVEERTAELKAVNEKLLLEIREREIAQEALRGSEERFRAICESARDIIFVKDLNHTYTHVNPAMEKLLSLPSDKIIGLKAKDVYGEKAGKHITEVELRVLTGDLVEEEHTRPVNGVQLTFHDIRVPLRNATGTIIGICGMSRDITDRKNVLRAALPSYPDYPSASIRKTLEAARLAAVTDSLVLLTGESGSGKDYLARYIHDHSDRTAGPFFSLNCAGVPLELAESELFGHEAGAFTGASVRSRGLVELAEGGTLLLNEIGELSLQLQAKLLTFLETRTFTRLGGRKPIKVNARILAATNRDLQAEVLSGRFRLDLFHRLNVVWVKVPPLRERTEDIPILVKQILDVLRVDMQLQSVPDIDKNTLETLSLYSWPGNIRELRNFLERSIIMSRGNRIDGSFLNAEEVCHADKCWTLRFPPVPSLDEVIRDLKEDMVKESLHHTGGNKQEASRLLGISRFSLRRLLESMSERNRT</sequence>
<evidence type="ECO:0000256" key="4">
    <source>
        <dbReference type="ARBA" id="ARBA00023163"/>
    </source>
</evidence>